<feature type="transmembrane region" description="Helical" evidence="1">
    <location>
        <begin position="128"/>
        <end position="144"/>
    </location>
</feature>
<organism evidence="2 3">
    <name type="scientific">Allomesorhizobium camelthorni</name>
    <dbReference type="NCBI Taxonomy" id="475069"/>
    <lineage>
        <taxon>Bacteria</taxon>
        <taxon>Pseudomonadati</taxon>
        <taxon>Pseudomonadota</taxon>
        <taxon>Alphaproteobacteria</taxon>
        <taxon>Hyphomicrobiales</taxon>
        <taxon>Phyllobacteriaceae</taxon>
        <taxon>Allomesorhizobium</taxon>
    </lineage>
</organism>
<feature type="transmembrane region" description="Helical" evidence="1">
    <location>
        <begin position="49"/>
        <end position="70"/>
    </location>
</feature>
<keyword evidence="1" id="KW-0472">Membrane</keyword>
<keyword evidence="1" id="KW-0812">Transmembrane</keyword>
<feature type="transmembrane region" description="Helical" evidence="1">
    <location>
        <begin position="20"/>
        <end position="43"/>
    </location>
</feature>
<keyword evidence="3" id="KW-1185">Reference proteome</keyword>
<accession>A0A6G4WFH9</accession>
<reference evidence="2 3" key="1">
    <citation type="submission" date="2020-02" db="EMBL/GenBank/DDBJ databases">
        <title>Genome sequence of strain CCNWXJ40-4.</title>
        <authorList>
            <person name="Gao J."/>
            <person name="Sun J."/>
        </authorList>
    </citation>
    <scope>NUCLEOTIDE SEQUENCE [LARGE SCALE GENOMIC DNA]</scope>
    <source>
        <strain evidence="2 3">CCNWXJ 40-4</strain>
    </source>
</reference>
<sequence length="146" mass="15174">MMPIPETCDGFADWLARQALWPAVIVAAVLAAAPLAALAGAVAPNSWPAAAVAIVATVSGLAVLALSALIRFDAALFHLMASYDEETAGGAAVDDALARMRLKPKPDRVRSLSERMGGARRLVFRQRLALAVFAIAVAAAPLAFQP</sequence>
<comment type="caution">
    <text evidence="2">The sequence shown here is derived from an EMBL/GenBank/DDBJ whole genome shotgun (WGS) entry which is preliminary data.</text>
</comment>
<evidence type="ECO:0000313" key="3">
    <source>
        <dbReference type="Proteomes" id="UP001642900"/>
    </source>
</evidence>
<evidence type="ECO:0000313" key="2">
    <source>
        <dbReference type="EMBL" id="NGO53565.1"/>
    </source>
</evidence>
<proteinExistence type="predicted"/>
<dbReference type="Proteomes" id="UP001642900">
    <property type="component" value="Unassembled WGS sequence"/>
</dbReference>
<protein>
    <submittedName>
        <fullName evidence="2">Uncharacterized protein</fullName>
    </submittedName>
</protein>
<gene>
    <name evidence="2" type="ORF">G6N73_20765</name>
</gene>
<keyword evidence="1" id="KW-1133">Transmembrane helix</keyword>
<dbReference type="EMBL" id="JAAKZF010000033">
    <property type="protein sequence ID" value="NGO53565.1"/>
    <property type="molecule type" value="Genomic_DNA"/>
</dbReference>
<name>A0A6G4WFH9_9HYPH</name>
<evidence type="ECO:0000256" key="1">
    <source>
        <dbReference type="SAM" id="Phobius"/>
    </source>
</evidence>
<dbReference type="AlphaFoldDB" id="A0A6G4WFH9"/>